<dbReference type="AlphaFoldDB" id="A0ABD1EB51"/>
<keyword evidence="2" id="KW-1185">Reference proteome</keyword>
<evidence type="ECO:0000313" key="1">
    <source>
        <dbReference type="EMBL" id="KAL1491873.1"/>
    </source>
</evidence>
<organism evidence="1 2">
    <name type="scientific">Hypothenemus hampei</name>
    <name type="common">Coffee berry borer</name>
    <dbReference type="NCBI Taxonomy" id="57062"/>
    <lineage>
        <taxon>Eukaryota</taxon>
        <taxon>Metazoa</taxon>
        <taxon>Ecdysozoa</taxon>
        <taxon>Arthropoda</taxon>
        <taxon>Hexapoda</taxon>
        <taxon>Insecta</taxon>
        <taxon>Pterygota</taxon>
        <taxon>Neoptera</taxon>
        <taxon>Endopterygota</taxon>
        <taxon>Coleoptera</taxon>
        <taxon>Polyphaga</taxon>
        <taxon>Cucujiformia</taxon>
        <taxon>Curculionidae</taxon>
        <taxon>Scolytinae</taxon>
        <taxon>Hypothenemus</taxon>
    </lineage>
</organism>
<gene>
    <name evidence="1" type="ORF">ABEB36_012402</name>
</gene>
<protein>
    <submittedName>
        <fullName evidence="1">Uncharacterized protein</fullName>
    </submittedName>
</protein>
<dbReference type="Proteomes" id="UP001566132">
    <property type="component" value="Unassembled WGS sequence"/>
</dbReference>
<sequence length="111" mass="13011">MFIEEGYHKDLCASQQNKYQSGCALFMCCSKQKGWDRQDSAVISSFRVEEAIVTVKKEKGICTRNPIDLPELTVFSISNEYFVAYWTVLFKIKATNRLQKESIKLYYWNIF</sequence>
<reference evidence="1 2" key="1">
    <citation type="submission" date="2024-05" db="EMBL/GenBank/DDBJ databases">
        <title>Genetic variation in Jamaican populations of the coffee berry borer (Hypothenemus hampei).</title>
        <authorList>
            <person name="Errbii M."/>
            <person name="Myrie A."/>
        </authorList>
    </citation>
    <scope>NUCLEOTIDE SEQUENCE [LARGE SCALE GENOMIC DNA]</scope>
    <source>
        <strain evidence="1">JA-Hopewell-2020-01-JO</strain>
        <tissue evidence="1">Whole body</tissue>
    </source>
</reference>
<name>A0ABD1EB51_HYPHA</name>
<proteinExistence type="predicted"/>
<comment type="caution">
    <text evidence="1">The sequence shown here is derived from an EMBL/GenBank/DDBJ whole genome shotgun (WGS) entry which is preliminary data.</text>
</comment>
<dbReference type="EMBL" id="JBDJPC010000009">
    <property type="protein sequence ID" value="KAL1491873.1"/>
    <property type="molecule type" value="Genomic_DNA"/>
</dbReference>
<accession>A0ABD1EB51</accession>
<evidence type="ECO:0000313" key="2">
    <source>
        <dbReference type="Proteomes" id="UP001566132"/>
    </source>
</evidence>